<sequence>MASDLIANDDPVKVERARSLLRSAAKAVDAFEEAIRELVAMRAWVVLGYKDLCVMWEAENGFKCPTYAKVLAVETLAAEGMNTRTGHAVRVHGPDGHTAAHVADLVGLPKAKSNGPTGSSRHVIAIRRQLDAGVPAKDVGLSPHTAAANLHKFAKSRPKPRRIGKAPDEFVNEGFAIPRRDADAVAEVAREADVPKAAIYRQAVAEYLQRHNVSTHFGHAPNGATPEVGASR</sequence>
<dbReference type="EMBL" id="JBHRWK010000059">
    <property type="protein sequence ID" value="MFC3454063.1"/>
    <property type="molecule type" value="Genomic_DNA"/>
</dbReference>
<reference evidence="2" key="1">
    <citation type="journal article" date="2019" name="Int. J. Syst. Evol. Microbiol.">
        <title>The Global Catalogue of Microorganisms (GCM) 10K type strain sequencing project: providing services to taxonomists for standard genome sequencing and annotation.</title>
        <authorList>
            <consortium name="The Broad Institute Genomics Platform"/>
            <consortium name="The Broad Institute Genome Sequencing Center for Infectious Disease"/>
            <person name="Wu L."/>
            <person name="Ma J."/>
        </authorList>
    </citation>
    <scope>NUCLEOTIDE SEQUENCE [LARGE SCALE GENOMIC DNA]</scope>
    <source>
        <strain evidence="2">CGMCC 4.7676</strain>
    </source>
</reference>
<evidence type="ECO:0000313" key="2">
    <source>
        <dbReference type="Proteomes" id="UP001595645"/>
    </source>
</evidence>
<comment type="caution">
    <text evidence="1">The sequence shown here is derived from an EMBL/GenBank/DDBJ whole genome shotgun (WGS) entry which is preliminary data.</text>
</comment>
<protein>
    <submittedName>
        <fullName evidence="1">Uncharacterized protein</fullName>
    </submittedName>
</protein>
<dbReference type="Proteomes" id="UP001595645">
    <property type="component" value="Unassembled WGS sequence"/>
</dbReference>
<organism evidence="1 2">
    <name type="scientific">Amycolatopsis speibonae</name>
    <dbReference type="NCBI Taxonomy" id="1450224"/>
    <lineage>
        <taxon>Bacteria</taxon>
        <taxon>Bacillati</taxon>
        <taxon>Actinomycetota</taxon>
        <taxon>Actinomycetes</taxon>
        <taxon>Pseudonocardiales</taxon>
        <taxon>Pseudonocardiaceae</taxon>
        <taxon>Amycolatopsis</taxon>
    </lineage>
</organism>
<evidence type="ECO:0000313" key="1">
    <source>
        <dbReference type="EMBL" id="MFC3454063.1"/>
    </source>
</evidence>
<dbReference type="RefSeq" id="WP_378243242.1">
    <property type="nucleotide sequence ID" value="NZ_JBHRWK010000059.1"/>
</dbReference>
<keyword evidence="2" id="KW-1185">Reference proteome</keyword>
<proteinExistence type="predicted"/>
<gene>
    <name evidence="1" type="ORF">ACFOSH_31900</name>
</gene>
<name>A0ABV7P6I7_9PSEU</name>
<accession>A0ABV7P6I7</accession>